<dbReference type="EMBL" id="JAWDGP010003406">
    <property type="protein sequence ID" value="KAK3774495.1"/>
    <property type="molecule type" value="Genomic_DNA"/>
</dbReference>
<keyword evidence="3" id="KW-1185">Reference proteome</keyword>
<proteinExistence type="predicted"/>
<reference evidence="2" key="1">
    <citation type="journal article" date="2023" name="G3 (Bethesda)">
        <title>A reference genome for the long-term kleptoplast-retaining sea slug Elysia crispata morphotype clarki.</title>
        <authorList>
            <person name="Eastman K.E."/>
            <person name="Pendleton A.L."/>
            <person name="Shaikh M.A."/>
            <person name="Suttiyut T."/>
            <person name="Ogas R."/>
            <person name="Tomko P."/>
            <person name="Gavelis G."/>
            <person name="Widhalm J.R."/>
            <person name="Wisecaver J.H."/>
        </authorList>
    </citation>
    <scope>NUCLEOTIDE SEQUENCE</scope>
    <source>
        <strain evidence="2">ECLA1</strain>
    </source>
</reference>
<sequence length="67" mass="7432">MDSGESLEVKSKYWRQSSGSVSKDLGRDTDSRPEPDKAHPAINNGVLASRVTGRSRRLRGKLYSLID</sequence>
<accession>A0AAE1DLR6</accession>
<evidence type="ECO:0000313" key="2">
    <source>
        <dbReference type="EMBL" id="KAK3774495.1"/>
    </source>
</evidence>
<evidence type="ECO:0000256" key="1">
    <source>
        <dbReference type="SAM" id="MobiDB-lite"/>
    </source>
</evidence>
<feature type="region of interest" description="Disordered" evidence="1">
    <location>
        <begin position="1"/>
        <end position="48"/>
    </location>
</feature>
<organism evidence="2 3">
    <name type="scientific">Elysia crispata</name>
    <name type="common">lettuce slug</name>
    <dbReference type="NCBI Taxonomy" id="231223"/>
    <lineage>
        <taxon>Eukaryota</taxon>
        <taxon>Metazoa</taxon>
        <taxon>Spiralia</taxon>
        <taxon>Lophotrochozoa</taxon>
        <taxon>Mollusca</taxon>
        <taxon>Gastropoda</taxon>
        <taxon>Heterobranchia</taxon>
        <taxon>Euthyneura</taxon>
        <taxon>Panpulmonata</taxon>
        <taxon>Sacoglossa</taxon>
        <taxon>Placobranchoidea</taxon>
        <taxon>Plakobranchidae</taxon>
        <taxon>Elysia</taxon>
    </lineage>
</organism>
<dbReference type="AlphaFoldDB" id="A0AAE1DLR6"/>
<evidence type="ECO:0000313" key="3">
    <source>
        <dbReference type="Proteomes" id="UP001283361"/>
    </source>
</evidence>
<dbReference type="Proteomes" id="UP001283361">
    <property type="component" value="Unassembled WGS sequence"/>
</dbReference>
<name>A0AAE1DLR6_9GAST</name>
<comment type="caution">
    <text evidence="2">The sequence shown here is derived from an EMBL/GenBank/DDBJ whole genome shotgun (WGS) entry which is preliminary data.</text>
</comment>
<protein>
    <submittedName>
        <fullName evidence="2">Uncharacterized protein</fullName>
    </submittedName>
</protein>
<gene>
    <name evidence="2" type="ORF">RRG08_049431</name>
</gene>
<feature type="compositionally biased region" description="Basic and acidic residues" evidence="1">
    <location>
        <begin position="24"/>
        <end position="39"/>
    </location>
</feature>